<evidence type="ECO:0000313" key="4">
    <source>
        <dbReference type="Proteomes" id="UP000249065"/>
    </source>
</evidence>
<name>A0A327M1R9_9PROT</name>
<dbReference type="PROSITE" id="PS50206">
    <property type="entry name" value="RHODANESE_3"/>
    <property type="match status" value="1"/>
</dbReference>
<gene>
    <name evidence="3" type="ORF">DOO78_22415</name>
</gene>
<sequence>MRRRPQLLAAALLAAAAPMPTPAPEGYRMQDYRAPTPETVPGGRAIDTAEAALLFERQGAVWIDVLAAPRRPEGLPPEALWRPSPRRGIPGSLWLPGLGRGDLPPGAEAWFRRRLEAATDGDRGRPVVFYCLAECWMSWNAARRAAAWGWRQVLWYRDGTDGWEAAGLPTEVLHPAPGWE</sequence>
<evidence type="ECO:0000256" key="1">
    <source>
        <dbReference type="SAM" id="SignalP"/>
    </source>
</evidence>
<dbReference type="EMBL" id="QLIX01000026">
    <property type="protein sequence ID" value="RAI56112.1"/>
    <property type="molecule type" value="Genomic_DNA"/>
</dbReference>
<proteinExistence type="predicted"/>
<feature type="chain" id="PRO_5016444378" evidence="1">
    <location>
        <begin position="24"/>
        <end position="180"/>
    </location>
</feature>
<evidence type="ECO:0000313" key="3">
    <source>
        <dbReference type="EMBL" id="RAI56112.1"/>
    </source>
</evidence>
<dbReference type="InterPro" id="IPR022376">
    <property type="entry name" value="PQQ_CXXCW"/>
</dbReference>
<dbReference type="Gene3D" id="3.40.250.10">
    <property type="entry name" value="Rhodanese-like domain"/>
    <property type="match status" value="1"/>
</dbReference>
<evidence type="ECO:0000259" key="2">
    <source>
        <dbReference type="PROSITE" id="PS50206"/>
    </source>
</evidence>
<dbReference type="InterPro" id="IPR001763">
    <property type="entry name" value="Rhodanese-like_dom"/>
</dbReference>
<keyword evidence="4" id="KW-1185">Reference proteome</keyword>
<dbReference type="RefSeq" id="WP_111472119.1">
    <property type="nucleotide sequence ID" value="NZ_QLIX01000026.1"/>
</dbReference>
<feature type="signal peptide" evidence="1">
    <location>
        <begin position="1"/>
        <end position="23"/>
    </location>
</feature>
<dbReference type="Proteomes" id="UP000249065">
    <property type="component" value="Unassembled WGS sequence"/>
</dbReference>
<dbReference type="InterPro" id="IPR036873">
    <property type="entry name" value="Rhodanese-like_dom_sf"/>
</dbReference>
<dbReference type="OrthoDB" id="176845at2"/>
<organism evidence="3 4">
    <name type="scientific">Roseicella frigidaeris</name>
    <dbReference type="NCBI Taxonomy" id="2230885"/>
    <lineage>
        <taxon>Bacteria</taxon>
        <taxon>Pseudomonadati</taxon>
        <taxon>Pseudomonadota</taxon>
        <taxon>Alphaproteobacteria</taxon>
        <taxon>Acetobacterales</taxon>
        <taxon>Roseomonadaceae</taxon>
        <taxon>Roseicella</taxon>
    </lineage>
</organism>
<reference evidence="4" key="1">
    <citation type="submission" date="2018-06" db="EMBL/GenBank/DDBJ databases">
        <authorList>
            <person name="Khan S.A."/>
        </authorList>
    </citation>
    <scope>NUCLEOTIDE SEQUENCE [LARGE SCALE GENOMIC DNA]</scope>
    <source>
        <strain evidence="4">DB-1506</strain>
    </source>
</reference>
<dbReference type="NCBIfam" id="TIGR03865">
    <property type="entry name" value="PQQ_CXXCW"/>
    <property type="match status" value="1"/>
</dbReference>
<dbReference type="AlphaFoldDB" id="A0A327M1R9"/>
<dbReference type="Pfam" id="PF00581">
    <property type="entry name" value="Rhodanese"/>
    <property type="match status" value="1"/>
</dbReference>
<comment type="caution">
    <text evidence="3">The sequence shown here is derived from an EMBL/GenBank/DDBJ whole genome shotgun (WGS) entry which is preliminary data.</text>
</comment>
<accession>A0A327M1R9</accession>
<dbReference type="SUPFAM" id="SSF52821">
    <property type="entry name" value="Rhodanese/Cell cycle control phosphatase"/>
    <property type="match status" value="1"/>
</dbReference>
<protein>
    <submittedName>
        <fullName evidence="3">PQQ-dependent catabolism-associated CXXCW motif protein</fullName>
    </submittedName>
</protein>
<keyword evidence="1" id="KW-0732">Signal</keyword>
<feature type="domain" description="Rhodanese" evidence="2">
    <location>
        <begin position="111"/>
        <end position="172"/>
    </location>
</feature>
<dbReference type="CDD" id="cd00158">
    <property type="entry name" value="RHOD"/>
    <property type="match status" value="1"/>
</dbReference>